<dbReference type="RefSeq" id="WP_150457310.1">
    <property type="nucleotide sequence ID" value="NZ_VYKK01000005.1"/>
</dbReference>
<dbReference type="SFLD" id="SFLDG01135">
    <property type="entry name" value="C1.5.6:_HAD__Beta-PGM__Phospha"/>
    <property type="match status" value="1"/>
</dbReference>
<dbReference type="InterPro" id="IPR036412">
    <property type="entry name" value="HAD-like_sf"/>
</dbReference>
<dbReference type="SUPFAM" id="SSF56784">
    <property type="entry name" value="HAD-like"/>
    <property type="match status" value="1"/>
</dbReference>
<dbReference type="Gene3D" id="1.10.150.520">
    <property type="match status" value="1"/>
</dbReference>
<dbReference type="Proteomes" id="UP000367750">
    <property type="component" value="Unassembled WGS sequence"/>
</dbReference>
<comment type="caution">
    <text evidence="5">The sequence shown here is derived from an EMBL/GenBank/DDBJ whole genome shotgun (WGS) entry which is preliminary data.</text>
</comment>
<dbReference type="EMBL" id="VYKK01000005">
    <property type="protein sequence ID" value="KAA9006480.1"/>
    <property type="molecule type" value="Genomic_DNA"/>
</dbReference>
<dbReference type="NCBIfam" id="TIGR01509">
    <property type="entry name" value="HAD-SF-IA-v3"/>
    <property type="match status" value="1"/>
</dbReference>
<keyword evidence="6" id="KW-1185">Reference proteome</keyword>
<evidence type="ECO:0000313" key="6">
    <source>
        <dbReference type="Proteomes" id="UP000367750"/>
    </source>
</evidence>
<dbReference type="GO" id="GO:0044281">
    <property type="term" value="P:small molecule metabolic process"/>
    <property type="evidence" value="ECO:0007669"/>
    <property type="project" value="UniProtKB-ARBA"/>
</dbReference>
<dbReference type="OrthoDB" id="9809962at2"/>
<evidence type="ECO:0000256" key="4">
    <source>
        <dbReference type="ARBA" id="ARBA00022842"/>
    </source>
</evidence>
<dbReference type="PRINTS" id="PR00413">
    <property type="entry name" value="HADHALOGNASE"/>
</dbReference>
<dbReference type="PANTHER" id="PTHR46470">
    <property type="entry name" value="N-ACYLNEURAMINATE-9-PHOSPHATASE"/>
    <property type="match status" value="1"/>
</dbReference>
<evidence type="ECO:0000313" key="5">
    <source>
        <dbReference type="EMBL" id="KAA9006480.1"/>
    </source>
</evidence>
<sequence length="240" mass="27066">MDAVNGGERDARGILFDLDNTLMDRDATFRSFCTAMTGEFMAHLDEAEREAAAEDMIVRDADGYRDKDGYFAELSRELPWSRPLSPEEIRAYYDRTYTGHFAVMEKAEQVLEDCRNRGLRLGLVTNGKTALQNGKIDRLGLRRYFDAIVISEEAGIAKPDPGIYSFALRKLGVEADRTLFVGDHPVNDIQGAWDAGIPAVWLRRRHGWDERLTARPFAVIDRLAELPEAVGAWLTPKLKS</sequence>
<dbReference type="PANTHER" id="PTHR46470:SF2">
    <property type="entry name" value="GLYCERALDEHYDE 3-PHOSPHATE PHOSPHATASE"/>
    <property type="match status" value="1"/>
</dbReference>
<dbReference type="Gene3D" id="3.40.50.1000">
    <property type="entry name" value="HAD superfamily/HAD-like"/>
    <property type="match status" value="1"/>
</dbReference>
<comment type="cofactor">
    <cofactor evidence="1">
        <name>Mg(2+)</name>
        <dbReference type="ChEBI" id="CHEBI:18420"/>
    </cofactor>
</comment>
<proteinExistence type="predicted"/>
<dbReference type="Pfam" id="PF13419">
    <property type="entry name" value="HAD_2"/>
    <property type="match status" value="1"/>
</dbReference>
<evidence type="ECO:0000256" key="3">
    <source>
        <dbReference type="ARBA" id="ARBA00022801"/>
    </source>
</evidence>
<name>A0A5J5GER0_9BACL</name>
<evidence type="ECO:0000256" key="1">
    <source>
        <dbReference type="ARBA" id="ARBA00001946"/>
    </source>
</evidence>
<keyword evidence="4" id="KW-0460">Magnesium</keyword>
<dbReference type="SFLD" id="SFLDS00003">
    <property type="entry name" value="Haloacid_Dehalogenase"/>
    <property type="match status" value="1"/>
</dbReference>
<keyword evidence="2" id="KW-0479">Metal-binding</keyword>
<dbReference type="AlphaFoldDB" id="A0A5J5GER0"/>
<evidence type="ECO:0000256" key="2">
    <source>
        <dbReference type="ARBA" id="ARBA00022723"/>
    </source>
</evidence>
<dbReference type="GO" id="GO:0016791">
    <property type="term" value="F:phosphatase activity"/>
    <property type="evidence" value="ECO:0007669"/>
    <property type="project" value="TreeGrafter"/>
</dbReference>
<accession>A0A5J5GER0</accession>
<dbReference type="SFLD" id="SFLDG01129">
    <property type="entry name" value="C1.5:_HAD__Beta-PGM__Phosphata"/>
    <property type="match status" value="1"/>
</dbReference>
<dbReference type="InterPro" id="IPR051400">
    <property type="entry name" value="HAD-like_hydrolase"/>
</dbReference>
<dbReference type="NCBIfam" id="TIGR01549">
    <property type="entry name" value="HAD-SF-IA-v1"/>
    <property type="match status" value="1"/>
</dbReference>
<dbReference type="InterPro" id="IPR041492">
    <property type="entry name" value="HAD_2"/>
</dbReference>
<gene>
    <name evidence="5" type="ORF">F4V43_05915</name>
</gene>
<reference evidence="5 6" key="1">
    <citation type="submission" date="2019-09" db="EMBL/GenBank/DDBJ databases">
        <title>Bacillus ochoae sp. nov., Paenibacillus whitsoniae sp. nov., Paenibacillus spiritus sp. nov. Isolated from the Mars Exploration Rover during spacecraft assembly.</title>
        <authorList>
            <person name="Seuylemezian A."/>
            <person name="Vaishampayan P."/>
        </authorList>
    </citation>
    <scope>NUCLEOTIDE SEQUENCE [LARGE SCALE GENOMIC DNA]</scope>
    <source>
        <strain evidence="5 6">MER_111</strain>
    </source>
</reference>
<dbReference type="InterPro" id="IPR023214">
    <property type="entry name" value="HAD_sf"/>
</dbReference>
<keyword evidence="3 5" id="KW-0378">Hydrolase</keyword>
<protein>
    <submittedName>
        <fullName evidence="5">HAD family hydrolase</fullName>
    </submittedName>
</protein>
<dbReference type="GO" id="GO:0046872">
    <property type="term" value="F:metal ion binding"/>
    <property type="evidence" value="ECO:0007669"/>
    <property type="project" value="UniProtKB-KW"/>
</dbReference>
<dbReference type="InterPro" id="IPR006439">
    <property type="entry name" value="HAD-SF_hydro_IA"/>
</dbReference>
<organism evidence="5 6">
    <name type="scientific">Paenibacillus spiritus</name>
    <dbReference type="NCBI Taxonomy" id="2496557"/>
    <lineage>
        <taxon>Bacteria</taxon>
        <taxon>Bacillati</taxon>
        <taxon>Bacillota</taxon>
        <taxon>Bacilli</taxon>
        <taxon>Bacillales</taxon>
        <taxon>Paenibacillaceae</taxon>
        <taxon>Paenibacillus</taxon>
    </lineage>
</organism>